<reference evidence="2 3" key="1">
    <citation type="submission" date="2020-01" db="EMBL/GenBank/DDBJ databases">
        <title>Herbidospora sp. NEAU-GS84 nov., a novel actinomycete isolated from soil.</title>
        <authorList>
            <person name="Han L."/>
        </authorList>
    </citation>
    <scope>NUCLEOTIDE SEQUENCE [LARGE SCALE GENOMIC DNA]</scope>
    <source>
        <strain evidence="2 3">NEAU-GS84</strain>
    </source>
</reference>
<name>A0A7C9J6L9_9ACTN</name>
<evidence type="ECO:0008006" key="4">
    <source>
        <dbReference type="Google" id="ProtNLM"/>
    </source>
</evidence>
<keyword evidence="1" id="KW-0732">Signal</keyword>
<evidence type="ECO:0000256" key="1">
    <source>
        <dbReference type="SAM" id="SignalP"/>
    </source>
</evidence>
<organism evidence="2 3">
    <name type="scientific">Herbidospora solisilvae</name>
    <dbReference type="NCBI Taxonomy" id="2696284"/>
    <lineage>
        <taxon>Bacteria</taxon>
        <taxon>Bacillati</taxon>
        <taxon>Actinomycetota</taxon>
        <taxon>Actinomycetes</taxon>
        <taxon>Streptosporangiales</taxon>
        <taxon>Streptosporangiaceae</taxon>
        <taxon>Herbidospora</taxon>
    </lineage>
</organism>
<proteinExistence type="predicted"/>
<evidence type="ECO:0000313" key="2">
    <source>
        <dbReference type="EMBL" id="NAS25966.1"/>
    </source>
</evidence>
<sequence>MKNSWKTTFLTVLISAGMFPATAHASTPSAADGGNGLSAISCAAEKKFNKLNTSGTLCIERDGSKVRPVVRYFNISGKSQAYRPKVLRIWGMGGLVDQPCLNPTADPWWLVLAAAKSSSCVGDWVYAGASPSYVTGIVKDLRSDVENSFTTAWI</sequence>
<evidence type="ECO:0000313" key="3">
    <source>
        <dbReference type="Proteomes" id="UP000479526"/>
    </source>
</evidence>
<dbReference type="Proteomes" id="UP000479526">
    <property type="component" value="Unassembled WGS sequence"/>
</dbReference>
<feature type="signal peptide" evidence="1">
    <location>
        <begin position="1"/>
        <end position="25"/>
    </location>
</feature>
<keyword evidence="3" id="KW-1185">Reference proteome</keyword>
<dbReference type="EMBL" id="WXEW01000009">
    <property type="protein sequence ID" value="NAS25966.1"/>
    <property type="molecule type" value="Genomic_DNA"/>
</dbReference>
<comment type="caution">
    <text evidence="2">The sequence shown here is derived from an EMBL/GenBank/DDBJ whole genome shotgun (WGS) entry which is preliminary data.</text>
</comment>
<accession>A0A7C9J6L9</accession>
<feature type="chain" id="PRO_5028839200" description="Secreted protein" evidence="1">
    <location>
        <begin position="26"/>
        <end position="154"/>
    </location>
</feature>
<protein>
    <recommendedName>
        <fullName evidence="4">Secreted protein</fullName>
    </recommendedName>
</protein>
<gene>
    <name evidence="2" type="ORF">GT755_30350</name>
</gene>
<dbReference type="AlphaFoldDB" id="A0A7C9J6L9"/>
<dbReference type="RefSeq" id="WP_161482985.1">
    <property type="nucleotide sequence ID" value="NZ_WXEW01000009.1"/>
</dbReference>